<evidence type="ECO:0000313" key="15">
    <source>
        <dbReference type="Proteomes" id="UP001460270"/>
    </source>
</evidence>
<dbReference type="AlphaFoldDB" id="A0AAW0PUT5"/>
<feature type="binding site" evidence="12">
    <location>
        <position position="136"/>
    </location>
    <ligand>
        <name>Mg(2+)</name>
        <dbReference type="ChEBI" id="CHEBI:18420"/>
    </ligand>
</feature>
<keyword evidence="6" id="KW-0931">ER-Golgi transport</keyword>
<dbReference type="PRINTS" id="PR00328">
    <property type="entry name" value="SAR1GTPBP"/>
</dbReference>
<dbReference type="Pfam" id="PF00025">
    <property type="entry name" value="Arf"/>
    <property type="match status" value="1"/>
</dbReference>
<dbReference type="FunFam" id="3.40.50.300:FF:003500">
    <property type="entry name" value="ADP-ribosylation factor 1"/>
    <property type="match status" value="1"/>
</dbReference>
<feature type="binding site" evidence="11">
    <location>
        <begin position="129"/>
        <end position="136"/>
    </location>
    <ligand>
        <name>GTP</name>
        <dbReference type="ChEBI" id="CHEBI:37565"/>
    </ligand>
</feature>
<comment type="subcellular location">
    <subcellularLocation>
        <location evidence="1">Golgi apparatus</location>
    </subcellularLocation>
</comment>
<dbReference type="InterPro" id="IPR024156">
    <property type="entry name" value="Small_GTPase_ARF"/>
</dbReference>
<comment type="caution">
    <text evidence="14">The sequence shown here is derived from an EMBL/GenBank/DDBJ whole genome shotgun (WGS) entry which is preliminary data.</text>
</comment>
<keyword evidence="9 11" id="KW-0342">GTP-binding</keyword>
<protein>
    <submittedName>
        <fullName evidence="14">Uncharacterized protein</fullName>
    </submittedName>
</protein>
<evidence type="ECO:0000256" key="11">
    <source>
        <dbReference type="PIRSR" id="PIRSR606689-1"/>
    </source>
</evidence>
<keyword evidence="10" id="KW-0449">Lipoprotein</keyword>
<dbReference type="InterPro" id="IPR027417">
    <property type="entry name" value="P-loop_NTPase"/>
</dbReference>
<evidence type="ECO:0000256" key="9">
    <source>
        <dbReference type="ARBA" id="ARBA00023134"/>
    </source>
</evidence>
<evidence type="ECO:0000256" key="10">
    <source>
        <dbReference type="ARBA" id="ARBA00023288"/>
    </source>
</evidence>
<accession>A0AAW0PUT5</accession>
<evidence type="ECO:0000256" key="4">
    <source>
        <dbReference type="ARBA" id="ARBA00022707"/>
    </source>
</evidence>
<dbReference type="GO" id="GO:0046872">
    <property type="term" value="F:metal ion binding"/>
    <property type="evidence" value="ECO:0007669"/>
    <property type="project" value="UniProtKB-KW"/>
</dbReference>
<keyword evidence="4" id="KW-0519">Myristate</keyword>
<dbReference type="GO" id="GO:0003924">
    <property type="term" value="F:GTPase activity"/>
    <property type="evidence" value="ECO:0007669"/>
    <property type="project" value="InterPro"/>
</dbReference>
<dbReference type="SUPFAM" id="SSF52540">
    <property type="entry name" value="P-loop containing nucleoside triphosphate hydrolases"/>
    <property type="match status" value="1"/>
</dbReference>
<keyword evidence="12" id="KW-0460">Magnesium</keyword>
<dbReference type="GO" id="GO:0005525">
    <property type="term" value="F:GTP binding"/>
    <property type="evidence" value="ECO:0007669"/>
    <property type="project" value="UniProtKB-KW"/>
</dbReference>
<evidence type="ECO:0000256" key="5">
    <source>
        <dbReference type="ARBA" id="ARBA00022741"/>
    </source>
</evidence>
<dbReference type="GO" id="GO:0005794">
    <property type="term" value="C:Golgi apparatus"/>
    <property type="evidence" value="ECO:0007669"/>
    <property type="project" value="UniProtKB-SubCell"/>
</dbReference>
<evidence type="ECO:0000313" key="14">
    <source>
        <dbReference type="EMBL" id="KAK7938574.1"/>
    </source>
</evidence>
<keyword evidence="8" id="KW-0333">Golgi apparatus</keyword>
<dbReference type="InterPro" id="IPR006689">
    <property type="entry name" value="Small_GTPase_ARF/SAR"/>
</dbReference>
<keyword evidence="12" id="KW-0479">Metal-binding</keyword>
<evidence type="ECO:0000256" key="7">
    <source>
        <dbReference type="ARBA" id="ARBA00022927"/>
    </source>
</evidence>
<dbReference type="PANTHER" id="PTHR11711">
    <property type="entry name" value="ADP RIBOSYLATION FACTOR-RELATED"/>
    <property type="match status" value="1"/>
</dbReference>
<dbReference type="EMBL" id="JBBPFD010000002">
    <property type="protein sequence ID" value="KAK7938574.1"/>
    <property type="molecule type" value="Genomic_DNA"/>
</dbReference>
<dbReference type="SMART" id="SM00177">
    <property type="entry name" value="ARF"/>
    <property type="match status" value="1"/>
</dbReference>
<dbReference type="GO" id="GO:0015031">
    <property type="term" value="P:protein transport"/>
    <property type="evidence" value="ECO:0007669"/>
    <property type="project" value="UniProtKB-KW"/>
</dbReference>
<evidence type="ECO:0000256" key="3">
    <source>
        <dbReference type="ARBA" id="ARBA00022448"/>
    </source>
</evidence>
<proteinExistence type="inferred from homology"/>
<evidence type="ECO:0000256" key="6">
    <source>
        <dbReference type="ARBA" id="ARBA00022892"/>
    </source>
</evidence>
<organism evidence="14 15">
    <name type="scientific">Mugilogobius chulae</name>
    <name type="common">yellowstripe goby</name>
    <dbReference type="NCBI Taxonomy" id="88201"/>
    <lineage>
        <taxon>Eukaryota</taxon>
        <taxon>Metazoa</taxon>
        <taxon>Chordata</taxon>
        <taxon>Craniata</taxon>
        <taxon>Vertebrata</taxon>
        <taxon>Euteleostomi</taxon>
        <taxon>Actinopterygii</taxon>
        <taxon>Neopterygii</taxon>
        <taxon>Teleostei</taxon>
        <taxon>Neoteleostei</taxon>
        <taxon>Acanthomorphata</taxon>
        <taxon>Gobiaria</taxon>
        <taxon>Gobiiformes</taxon>
        <taxon>Gobioidei</taxon>
        <taxon>Gobiidae</taxon>
        <taxon>Gobionellinae</taxon>
        <taxon>Mugilogobius</taxon>
    </lineage>
</organism>
<gene>
    <name evidence="14" type="ORF">WMY93_001900</name>
</gene>
<dbReference type="GO" id="GO:0016192">
    <property type="term" value="P:vesicle-mediated transport"/>
    <property type="evidence" value="ECO:0007669"/>
    <property type="project" value="UniProtKB-KW"/>
</dbReference>
<feature type="binding site" evidence="11">
    <location>
        <position position="176"/>
    </location>
    <ligand>
        <name>GTP</name>
        <dbReference type="ChEBI" id="CHEBI:37565"/>
    </ligand>
</feature>
<dbReference type="NCBIfam" id="TIGR00231">
    <property type="entry name" value="small_GTP"/>
    <property type="match status" value="1"/>
</dbReference>
<feature type="binding site" evidence="12">
    <location>
        <position position="153"/>
    </location>
    <ligand>
        <name>Mg(2+)</name>
        <dbReference type="ChEBI" id="CHEBI:18420"/>
    </ligand>
</feature>
<dbReference type="PROSITE" id="PS51417">
    <property type="entry name" value="ARF"/>
    <property type="match status" value="1"/>
</dbReference>
<comment type="similarity">
    <text evidence="2 13">Belongs to the small GTPase superfamily. Arf family.</text>
</comment>
<keyword evidence="5 11" id="KW-0547">Nucleotide-binding</keyword>
<evidence type="ECO:0000256" key="12">
    <source>
        <dbReference type="PIRSR" id="PIRSR606689-2"/>
    </source>
</evidence>
<dbReference type="PROSITE" id="PS51419">
    <property type="entry name" value="RAB"/>
    <property type="match status" value="1"/>
</dbReference>
<keyword evidence="15" id="KW-1185">Reference proteome</keyword>
<keyword evidence="7" id="KW-0653">Protein transport</keyword>
<dbReference type="InterPro" id="IPR005225">
    <property type="entry name" value="Small_GTP-bd"/>
</dbReference>
<reference evidence="15" key="1">
    <citation type="submission" date="2024-04" db="EMBL/GenBank/DDBJ databases">
        <title>Salinicola lusitanus LLJ914,a marine bacterium isolated from the Okinawa Trough.</title>
        <authorList>
            <person name="Li J."/>
        </authorList>
    </citation>
    <scope>NUCLEOTIDE SEQUENCE [LARGE SCALE GENOMIC DNA]</scope>
</reference>
<evidence type="ECO:0000256" key="8">
    <source>
        <dbReference type="ARBA" id="ARBA00023034"/>
    </source>
</evidence>
<name>A0AAW0PUT5_9GOBI</name>
<feature type="binding site" evidence="11">
    <location>
        <begin position="232"/>
        <end position="235"/>
    </location>
    <ligand>
        <name>GTP</name>
        <dbReference type="ChEBI" id="CHEBI:37565"/>
    </ligand>
</feature>
<evidence type="ECO:0000256" key="13">
    <source>
        <dbReference type="RuleBase" id="RU003925"/>
    </source>
</evidence>
<evidence type="ECO:0000256" key="2">
    <source>
        <dbReference type="ARBA" id="ARBA00010290"/>
    </source>
</evidence>
<sequence length="282" mass="30903">MSIWTNSSSSCVLTVLTHVHSSLHSTHRHIGHDSSGFTSCIFSSEPTAAQVNAHGHFTATHYSKDLLLSLSYIFVLTYVCNLNQFYEVSVCLNLETVRARSMGNQVSERAPGSPFLPGLQSPLHVVVVGVDGAGKTSLLYRLTLQDFVEAAPTKGFNTERVRLSGGALYQVWDVGGQDKLRPLWKAYARRTHGLVFVVDAADPERLDEAKVELHRMARCPESQGVPILLLANKQDLPGALTPAQVDKACLSTSSARPRCTTHRPAPLWTDTACSWDWTCSIT</sequence>
<dbReference type="SMART" id="SM00178">
    <property type="entry name" value="SAR"/>
    <property type="match status" value="1"/>
</dbReference>
<dbReference type="Proteomes" id="UP001460270">
    <property type="component" value="Unassembled WGS sequence"/>
</dbReference>
<dbReference type="Gene3D" id="3.40.50.300">
    <property type="entry name" value="P-loop containing nucleotide triphosphate hydrolases"/>
    <property type="match status" value="1"/>
</dbReference>
<evidence type="ECO:0000256" key="1">
    <source>
        <dbReference type="ARBA" id="ARBA00004555"/>
    </source>
</evidence>
<keyword evidence="3" id="KW-0813">Transport</keyword>
<dbReference type="SMART" id="SM00175">
    <property type="entry name" value="RAB"/>
    <property type="match status" value="1"/>
</dbReference>